<keyword evidence="3" id="KW-1185">Reference proteome</keyword>
<protein>
    <submittedName>
        <fullName evidence="2">Uncharacterized protein</fullName>
    </submittedName>
</protein>
<reference evidence="2 3" key="1">
    <citation type="submission" date="2019-02" db="EMBL/GenBank/DDBJ databases">
        <title>Deep-cultivation of Planctomycetes and their phenomic and genomic characterization uncovers novel biology.</title>
        <authorList>
            <person name="Wiegand S."/>
            <person name="Jogler M."/>
            <person name="Boedeker C."/>
            <person name="Pinto D."/>
            <person name="Vollmers J."/>
            <person name="Rivas-Marin E."/>
            <person name="Kohn T."/>
            <person name="Peeters S.H."/>
            <person name="Heuer A."/>
            <person name="Rast P."/>
            <person name="Oberbeckmann S."/>
            <person name="Bunk B."/>
            <person name="Jeske O."/>
            <person name="Meyerdierks A."/>
            <person name="Storesund J.E."/>
            <person name="Kallscheuer N."/>
            <person name="Luecker S."/>
            <person name="Lage O.M."/>
            <person name="Pohl T."/>
            <person name="Merkel B.J."/>
            <person name="Hornburger P."/>
            <person name="Mueller R.-W."/>
            <person name="Bruemmer F."/>
            <person name="Labrenz M."/>
            <person name="Spormann A.M."/>
            <person name="Op den Camp H."/>
            <person name="Overmann J."/>
            <person name="Amann R."/>
            <person name="Jetten M.S.M."/>
            <person name="Mascher T."/>
            <person name="Medema M.H."/>
            <person name="Devos D.P."/>
            <person name="Kaster A.-K."/>
            <person name="Ovreas L."/>
            <person name="Rohde M."/>
            <person name="Galperin M.Y."/>
            <person name="Jogler C."/>
        </authorList>
    </citation>
    <scope>NUCLEOTIDE SEQUENCE [LARGE SCALE GENOMIC DNA]</scope>
    <source>
        <strain evidence="2 3">EC9</strain>
    </source>
</reference>
<dbReference type="AlphaFoldDB" id="A0A517M615"/>
<dbReference type="KEGG" id="ruv:EC9_45210"/>
<dbReference type="EMBL" id="CP036261">
    <property type="protein sequence ID" value="QDS90314.1"/>
    <property type="molecule type" value="Genomic_DNA"/>
</dbReference>
<evidence type="ECO:0000313" key="3">
    <source>
        <dbReference type="Proteomes" id="UP000319557"/>
    </source>
</evidence>
<evidence type="ECO:0000256" key="1">
    <source>
        <dbReference type="SAM" id="MobiDB-lite"/>
    </source>
</evidence>
<dbReference type="Proteomes" id="UP000319557">
    <property type="component" value="Chromosome"/>
</dbReference>
<evidence type="ECO:0000313" key="2">
    <source>
        <dbReference type="EMBL" id="QDS90314.1"/>
    </source>
</evidence>
<feature type="region of interest" description="Disordered" evidence="1">
    <location>
        <begin position="83"/>
        <end position="102"/>
    </location>
</feature>
<sequence>MQIVVEQSQCQTLASTVFRSATPLQTTLYSESASERGRCLGCKNATRQTAFFNASRCFQTTYDIEPTRPHGDALNQQMKRQPHPIGIRRPSASRTSADNHLPQREQGGQHLVWVTLAIAVISPLFFPKYSRAQIQDSFDGGAPVWQLDREDCGAQIITHQRISSGGRDAGPCESISLQTGPGTRAEFIYRIVPTEVIDELVGSLWFWAQRPGARMSLRVRFPFALDPRTGQPAIARIGNATYSQPGQWQQLSLTNAQQQLVVQQAVLRNALGREVDLRQPYIDAVTINAYAGPGTENIRIDDLRIDRALPVQLNRLENRSSPTDATDVATRAAFPVGVVKRFLEYNGEALPWLKANGFTGILMQHVPDAAILREANQAGIEIIAPYATVERKDLTNLLAPVIAWNLGDALLEKDVPRSVDIAGRLRRLPGVLRRELVAFPIESHRQYRSVSDCLAIDLPPPVRGLKPAEESAWQAEAIRSTGHAPRFLTAIASGPSRALREQIDGLARCTDTTPIDDYGWHATWLQTMRALETSPCGIVFRSSGALDSGRAEDFQRASVLRLINRFITLTQTIVSTGAATTELKCYDADYRARHIRNGNLGLIIATSTSSVGTMPHAGNGKVLRIAIPPALRGQQIFRFSGMQLERMKLDATPGGSTVDVVAPDFVELFIVSNDPAATARFDRGLHQTSSQIGFDRWQLVRESLKRTTRDWDSMRQLGLSTPTDSAYTILQQANRALDESARVHQSGDVASAYRLLRRADAWDVQATSQLIDALAFDQDRIVSHPALHAPNSAGLYVGMLPRFDKGNWKQDPTVLNPFENPQLWERSGWTHDRRREDLARSDVQIVEQAGNALTALSLSTQSLSGQPLPGGYAGTMLRGRSQSIRCQQGDCLRIDARIRIRSAGPMRPHRGALIYDSYAGSELGLFVRPDNKWHNIRLYRVATNNQPLQTTFELIGEGELQLEQFSVSKWVPKSAPLPIRPLIGTRPDAIINEPVR</sequence>
<organism evidence="2 3">
    <name type="scientific">Rosistilla ulvae</name>
    <dbReference type="NCBI Taxonomy" id="1930277"/>
    <lineage>
        <taxon>Bacteria</taxon>
        <taxon>Pseudomonadati</taxon>
        <taxon>Planctomycetota</taxon>
        <taxon>Planctomycetia</taxon>
        <taxon>Pirellulales</taxon>
        <taxon>Pirellulaceae</taxon>
        <taxon>Rosistilla</taxon>
    </lineage>
</organism>
<name>A0A517M615_9BACT</name>
<proteinExistence type="predicted"/>
<accession>A0A517M615</accession>
<gene>
    <name evidence="2" type="ORF">EC9_45210</name>
</gene>